<dbReference type="Proteomes" id="UP000297245">
    <property type="component" value="Unassembled WGS sequence"/>
</dbReference>
<dbReference type="PANTHER" id="PTHR35043">
    <property type="entry name" value="TRANSCRIPTION FACTOR DOMAIN-CONTAINING PROTEIN"/>
    <property type="match status" value="1"/>
</dbReference>
<feature type="region of interest" description="Disordered" evidence="1">
    <location>
        <begin position="203"/>
        <end position="238"/>
    </location>
</feature>
<organism evidence="3 4">
    <name type="scientific">Dendrothele bispora (strain CBS 962.96)</name>
    <dbReference type="NCBI Taxonomy" id="1314807"/>
    <lineage>
        <taxon>Eukaryota</taxon>
        <taxon>Fungi</taxon>
        <taxon>Dikarya</taxon>
        <taxon>Basidiomycota</taxon>
        <taxon>Agaricomycotina</taxon>
        <taxon>Agaricomycetes</taxon>
        <taxon>Agaricomycetidae</taxon>
        <taxon>Agaricales</taxon>
        <taxon>Agaricales incertae sedis</taxon>
        <taxon>Dendrothele</taxon>
    </lineage>
</organism>
<gene>
    <name evidence="3" type="ORF">K435DRAFT_973855</name>
</gene>
<feature type="transmembrane region" description="Helical" evidence="2">
    <location>
        <begin position="403"/>
        <end position="422"/>
    </location>
</feature>
<evidence type="ECO:0000256" key="2">
    <source>
        <dbReference type="SAM" id="Phobius"/>
    </source>
</evidence>
<name>A0A4S8KPT7_DENBC</name>
<dbReference type="PANTHER" id="PTHR35043:SF7">
    <property type="entry name" value="TRANSCRIPTION FACTOR DOMAIN-CONTAINING PROTEIN"/>
    <property type="match status" value="1"/>
</dbReference>
<protein>
    <submittedName>
        <fullName evidence="3">Uncharacterized protein</fullName>
    </submittedName>
</protein>
<keyword evidence="2" id="KW-1133">Transmembrane helix</keyword>
<feature type="transmembrane region" description="Helical" evidence="2">
    <location>
        <begin position="118"/>
        <end position="136"/>
    </location>
</feature>
<proteinExistence type="predicted"/>
<keyword evidence="2" id="KW-0472">Membrane</keyword>
<feature type="transmembrane region" description="Helical" evidence="2">
    <location>
        <begin position="297"/>
        <end position="318"/>
    </location>
</feature>
<keyword evidence="2" id="KW-0812">Transmembrane</keyword>
<dbReference type="AlphaFoldDB" id="A0A4S8KPT7"/>
<evidence type="ECO:0000256" key="1">
    <source>
        <dbReference type="SAM" id="MobiDB-lite"/>
    </source>
</evidence>
<reference evidence="3 4" key="1">
    <citation type="journal article" date="2019" name="Nat. Ecol. Evol.">
        <title>Megaphylogeny resolves global patterns of mushroom evolution.</title>
        <authorList>
            <person name="Varga T."/>
            <person name="Krizsan K."/>
            <person name="Foldi C."/>
            <person name="Dima B."/>
            <person name="Sanchez-Garcia M."/>
            <person name="Sanchez-Ramirez S."/>
            <person name="Szollosi G.J."/>
            <person name="Szarkandi J.G."/>
            <person name="Papp V."/>
            <person name="Albert L."/>
            <person name="Andreopoulos W."/>
            <person name="Angelini C."/>
            <person name="Antonin V."/>
            <person name="Barry K.W."/>
            <person name="Bougher N.L."/>
            <person name="Buchanan P."/>
            <person name="Buyck B."/>
            <person name="Bense V."/>
            <person name="Catcheside P."/>
            <person name="Chovatia M."/>
            <person name="Cooper J."/>
            <person name="Damon W."/>
            <person name="Desjardin D."/>
            <person name="Finy P."/>
            <person name="Geml J."/>
            <person name="Haridas S."/>
            <person name="Hughes K."/>
            <person name="Justo A."/>
            <person name="Karasinski D."/>
            <person name="Kautmanova I."/>
            <person name="Kiss B."/>
            <person name="Kocsube S."/>
            <person name="Kotiranta H."/>
            <person name="LaButti K.M."/>
            <person name="Lechner B.E."/>
            <person name="Liimatainen K."/>
            <person name="Lipzen A."/>
            <person name="Lukacs Z."/>
            <person name="Mihaltcheva S."/>
            <person name="Morgado L.N."/>
            <person name="Niskanen T."/>
            <person name="Noordeloos M.E."/>
            <person name="Ohm R.A."/>
            <person name="Ortiz-Santana B."/>
            <person name="Ovrebo C."/>
            <person name="Racz N."/>
            <person name="Riley R."/>
            <person name="Savchenko A."/>
            <person name="Shiryaev A."/>
            <person name="Soop K."/>
            <person name="Spirin V."/>
            <person name="Szebenyi C."/>
            <person name="Tomsovsky M."/>
            <person name="Tulloss R.E."/>
            <person name="Uehling J."/>
            <person name="Grigoriev I.V."/>
            <person name="Vagvolgyi C."/>
            <person name="Papp T."/>
            <person name="Martin F.M."/>
            <person name="Miettinen O."/>
            <person name="Hibbett D.S."/>
            <person name="Nagy L.G."/>
        </authorList>
    </citation>
    <scope>NUCLEOTIDE SEQUENCE [LARGE SCALE GENOMIC DNA]</scope>
    <source>
        <strain evidence="3 4">CBS 962.96</strain>
    </source>
</reference>
<dbReference type="OrthoDB" id="9451547at2759"/>
<feature type="transmembrane region" description="Helical" evidence="2">
    <location>
        <begin position="71"/>
        <end position="87"/>
    </location>
</feature>
<dbReference type="EMBL" id="ML180354">
    <property type="protein sequence ID" value="THU77724.1"/>
    <property type="molecule type" value="Genomic_DNA"/>
</dbReference>
<keyword evidence="4" id="KW-1185">Reference proteome</keyword>
<feature type="transmembrane region" description="Helical" evidence="2">
    <location>
        <begin position="364"/>
        <end position="383"/>
    </location>
</feature>
<sequence>MAKRWIQLTGFLMREEDQVDTPIMLLLYALAHPLPSLLTSANNESLPSPEASLAALNSCFDIQSHRTVEEILYSCLAVVFACTWIAIHPNIPRFFDKEGAEIADSFTISSARVITQDVATMLLSLLAPELIVLWALRQWFAAREIAKKYSQYGWTKTHGHFLIMGGFALFEDGRYRCTLEDSNESNKEHQVIKENIQCQIEIRNSQRKRTEQPSQESKPEEYYSPYGDPPDSEDSTQGGRPETCLLEFLIQHKYIEITENEITAKAKTDFLKKFIAVGQTTWFIVQCIARVKEGLVVTNLEVVTFAFALVNIGTYVLWWNKPQRVRYPVKVDYCRRHAKKEITVKKDRSAKSAWKSFTSWIERIWGAGLVGVILSIPLGFSIYHLCGGKGSYQTGLMSDPLSLYPTLISLFLVIGGIHCVPLELHLFNLHGTTPLAHFRRYSDCFSSGMVLLGWSP</sequence>
<evidence type="ECO:0000313" key="3">
    <source>
        <dbReference type="EMBL" id="THU77724.1"/>
    </source>
</evidence>
<accession>A0A4S8KPT7</accession>
<evidence type="ECO:0000313" key="4">
    <source>
        <dbReference type="Proteomes" id="UP000297245"/>
    </source>
</evidence>